<dbReference type="Proteomes" id="UP001501729">
    <property type="component" value="Unassembled WGS sequence"/>
</dbReference>
<comment type="similarity">
    <text evidence="1 5 6">Belongs to the peptidase S8 family.</text>
</comment>
<evidence type="ECO:0000256" key="6">
    <source>
        <dbReference type="RuleBase" id="RU003355"/>
    </source>
</evidence>
<dbReference type="InterPro" id="IPR023828">
    <property type="entry name" value="Peptidase_S8_Ser-AS"/>
</dbReference>
<keyword evidence="9" id="KW-1185">Reference proteome</keyword>
<evidence type="ECO:0000313" key="8">
    <source>
        <dbReference type="EMBL" id="GAA5061286.1"/>
    </source>
</evidence>
<evidence type="ECO:0000256" key="4">
    <source>
        <dbReference type="ARBA" id="ARBA00022825"/>
    </source>
</evidence>
<evidence type="ECO:0000259" key="7">
    <source>
        <dbReference type="Pfam" id="PF00082"/>
    </source>
</evidence>
<dbReference type="PROSITE" id="PS00138">
    <property type="entry name" value="SUBTILASE_SER"/>
    <property type="match status" value="1"/>
</dbReference>
<dbReference type="PANTHER" id="PTHR43806">
    <property type="entry name" value="PEPTIDASE S8"/>
    <property type="match status" value="1"/>
</dbReference>
<dbReference type="GeneID" id="68615728"/>
<dbReference type="RefSeq" id="WP_227777049.1">
    <property type="nucleotide sequence ID" value="NZ_BAABKX010000019.1"/>
</dbReference>
<dbReference type="InterPro" id="IPR050131">
    <property type="entry name" value="Peptidase_S8_subtilisin-like"/>
</dbReference>
<dbReference type="GO" id="GO:0006508">
    <property type="term" value="P:proteolysis"/>
    <property type="evidence" value="ECO:0007669"/>
    <property type="project" value="UniProtKB-KW"/>
</dbReference>
<dbReference type="SUPFAM" id="SSF52743">
    <property type="entry name" value="Subtilisin-like"/>
    <property type="match status" value="1"/>
</dbReference>
<sequence>MPEKIIFYEDEPKTVKTNCEIIETYDFGECITSAAYVEFDEKHESKLQADEQIVGIEDNISATLRYEPDFISEEPTDVATIEDVRKLHNIPESAAPGEQQTITIMDSGIDTSHPVFEDTAVTQVDVTETGGSDDAVGHGTAVAGQVTRLAPAADLIALRIFGSEGKTKMNIILRAYEWLHKNHDRYNVVNMSWGAQKQSKQLDQIHSKLIEKGVRDVVAAGNSGAKSGSPATAKGAFSIGACTKDGKMAEFSSYNPNGDNPDVTAIGKDNRLAQASGTNMGKQLDGRWVKASGTSFASPEVAGMVAKYIDTKDDWSPKGVLESFESGARDIEDQPKDGAGIVDYQATVGKETADTSEQEVDKVL</sequence>
<dbReference type="InterPro" id="IPR000209">
    <property type="entry name" value="Peptidase_S8/S53_dom"/>
</dbReference>
<dbReference type="InterPro" id="IPR036852">
    <property type="entry name" value="Peptidase_S8/S53_dom_sf"/>
</dbReference>
<evidence type="ECO:0000313" key="9">
    <source>
        <dbReference type="Proteomes" id="UP001501729"/>
    </source>
</evidence>
<feature type="active site" description="Charge relay system" evidence="5">
    <location>
        <position position="295"/>
    </location>
</feature>
<dbReference type="GO" id="GO:0004252">
    <property type="term" value="F:serine-type endopeptidase activity"/>
    <property type="evidence" value="ECO:0007669"/>
    <property type="project" value="UniProtKB-UniRule"/>
</dbReference>
<name>A0AAV3UNV1_9EURY</name>
<dbReference type="PRINTS" id="PR00723">
    <property type="entry name" value="SUBTILISIN"/>
</dbReference>
<dbReference type="AlphaFoldDB" id="A0AAV3UNV1"/>
<proteinExistence type="inferred from homology"/>
<evidence type="ECO:0000256" key="1">
    <source>
        <dbReference type="ARBA" id="ARBA00011073"/>
    </source>
</evidence>
<feature type="active site" description="Charge relay system" evidence="5">
    <location>
        <position position="138"/>
    </location>
</feature>
<comment type="caution">
    <text evidence="8">The sequence shown here is derived from an EMBL/GenBank/DDBJ whole genome shotgun (WGS) entry which is preliminary data.</text>
</comment>
<evidence type="ECO:0000256" key="3">
    <source>
        <dbReference type="ARBA" id="ARBA00022801"/>
    </source>
</evidence>
<dbReference type="Pfam" id="PF00082">
    <property type="entry name" value="Peptidase_S8"/>
    <property type="match status" value="1"/>
</dbReference>
<evidence type="ECO:0000256" key="5">
    <source>
        <dbReference type="PROSITE-ProRule" id="PRU01240"/>
    </source>
</evidence>
<evidence type="ECO:0000256" key="2">
    <source>
        <dbReference type="ARBA" id="ARBA00022670"/>
    </source>
</evidence>
<dbReference type="InterPro" id="IPR015500">
    <property type="entry name" value="Peptidase_S8_subtilisin-rel"/>
</dbReference>
<dbReference type="PANTHER" id="PTHR43806:SF11">
    <property type="entry name" value="CEREVISIN-RELATED"/>
    <property type="match status" value="1"/>
</dbReference>
<dbReference type="EMBL" id="BAABKX010000019">
    <property type="protein sequence ID" value="GAA5061286.1"/>
    <property type="molecule type" value="Genomic_DNA"/>
</dbReference>
<dbReference type="Gene3D" id="3.40.50.200">
    <property type="entry name" value="Peptidase S8/S53 domain"/>
    <property type="match status" value="1"/>
</dbReference>
<feature type="active site" description="Charge relay system" evidence="5">
    <location>
        <position position="106"/>
    </location>
</feature>
<feature type="domain" description="Peptidase S8/S53" evidence="7">
    <location>
        <begin position="98"/>
        <end position="319"/>
    </location>
</feature>
<dbReference type="InterPro" id="IPR023827">
    <property type="entry name" value="Peptidase_S8_Asp-AS"/>
</dbReference>
<accession>A0AAV3UNV1</accession>
<reference evidence="8 9" key="1">
    <citation type="journal article" date="2019" name="Int. J. Syst. Evol. Microbiol.">
        <title>The Global Catalogue of Microorganisms (GCM) 10K type strain sequencing project: providing services to taxonomists for standard genome sequencing and annotation.</title>
        <authorList>
            <consortium name="The Broad Institute Genomics Platform"/>
            <consortium name="The Broad Institute Genome Sequencing Center for Infectious Disease"/>
            <person name="Wu L."/>
            <person name="Ma J."/>
        </authorList>
    </citation>
    <scope>NUCLEOTIDE SEQUENCE [LARGE SCALE GENOMIC DNA]</scope>
    <source>
        <strain evidence="8 9">JCM 17504</strain>
    </source>
</reference>
<keyword evidence="4 5" id="KW-0720">Serine protease</keyword>
<organism evidence="8 9">
    <name type="scientific">Haladaptatus pallidirubidus</name>
    <dbReference type="NCBI Taxonomy" id="1008152"/>
    <lineage>
        <taxon>Archaea</taxon>
        <taxon>Methanobacteriati</taxon>
        <taxon>Methanobacteriota</taxon>
        <taxon>Stenosarchaea group</taxon>
        <taxon>Halobacteria</taxon>
        <taxon>Halobacteriales</taxon>
        <taxon>Haladaptataceae</taxon>
        <taxon>Haladaptatus</taxon>
    </lineage>
</organism>
<keyword evidence="3 5" id="KW-0378">Hydrolase</keyword>
<protein>
    <recommendedName>
        <fullName evidence="7">Peptidase S8/S53 domain-containing protein</fullName>
    </recommendedName>
</protein>
<dbReference type="PROSITE" id="PS51892">
    <property type="entry name" value="SUBTILASE"/>
    <property type="match status" value="1"/>
</dbReference>
<dbReference type="PROSITE" id="PS00136">
    <property type="entry name" value="SUBTILASE_ASP"/>
    <property type="match status" value="1"/>
</dbReference>
<keyword evidence="2 5" id="KW-0645">Protease</keyword>
<gene>
    <name evidence="8" type="ORF">GCM10025751_47390</name>
</gene>